<evidence type="ECO:0000313" key="1">
    <source>
        <dbReference type="EMBL" id="MBO0351339.1"/>
    </source>
</evidence>
<evidence type="ECO:0000313" key="2">
    <source>
        <dbReference type="Proteomes" id="UP000664844"/>
    </source>
</evidence>
<name>A0ABS3FWH8_9CYAN</name>
<proteinExistence type="predicted"/>
<accession>A0ABS3FWH8</accession>
<protein>
    <submittedName>
        <fullName evidence="1">Uncharacterized protein</fullName>
    </submittedName>
</protein>
<reference evidence="1 2" key="1">
    <citation type="submission" date="2021-03" db="EMBL/GenBank/DDBJ databases">
        <title>Metabolic Capacity of the Antarctic Cyanobacterium Phormidium pseudopriestleyi that Sustains Oxygenic Photosynthesis in the Presence of Hydrogen Sulfide.</title>
        <authorList>
            <person name="Lumian J.E."/>
            <person name="Jungblut A.D."/>
            <person name="Dillon M.L."/>
            <person name="Hawes I."/>
            <person name="Doran P.T."/>
            <person name="Mackey T.J."/>
            <person name="Dick G.J."/>
            <person name="Grettenberger C.L."/>
            <person name="Sumner D.Y."/>
        </authorList>
    </citation>
    <scope>NUCLEOTIDE SEQUENCE [LARGE SCALE GENOMIC DNA]</scope>
    <source>
        <strain evidence="1 2">FRX01</strain>
    </source>
</reference>
<dbReference type="EMBL" id="JAFLQW010000530">
    <property type="protein sequence ID" value="MBO0351339.1"/>
    <property type="molecule type" value="Genomic_DNA"/>
</dbReference>
<keyword evidence="2" id="KW-1185">Reference proteome</keyword>
<dbReference type="Proteomes" id="UP000664844">
    <property type="component" value="Unassembled WGS sequence"/>
</dbReference>
<gene>
    <name evidence="1" type="ORF">J0895_20115</name>
</gene>
<organism evidence="1 2">
    <name type="scientific">Phormidium pseudopriestleyi FRX01</name>
    <dbReference type="NCBI Taxonomy" id="1759528"/>
    <lineage>
        <taxon>Bacteria</taxon>
        <taxon>Bacillati</taxon>
        <taxon>Cyanobacteriota</taxon>
        <taxon>Cyanophyceae</taxon>
        <taxon>Oscillatoriophycideae</taxon>
        <taxon>Oscillatoriales</taxon>
        <taxon>Oscillatoriaceae</taxon>
        <taxon>Phormidium</taxon>
    </lineage>
</organism>
<comment type="caution">
    <text evidence="1">The sequence shown here is derived from an EMBL/GenBank/DDBJ whole genome shotgun (WGS) entry which is preliminary data.</text>
</comment>
<sequence length="73" mass="8406">MNNCPCCSSSLLRHARHSGVYWFCPHCWQEMPDLAAMVVQPRQRVQQLERLIDLSTVSSRSSRQSQCEVRSIA</sequence>
<dbReference type="RefSeq" id="WP_207089782.1">
    <property type="nucleotide sequence ID" value="NZ_JAFLQW010000530.1"/>
</dbReference>